<dbReference type="PROSITE" id="PS50931">
    <property type="entry name" value="HTH_LYSR"/>
    <property type="match status" value="1"/>
</dbReference>
<keyword evidence="2" id="KW-0805">Transcription regulation</keyword>
<evidence type="ECO:0000256" key="2">
    <source>
        <dbReference type="ARBA" id="ARBA00023015"/>
    </source>
</evidence>
<dbReference type="SUPFAM" id="SSF46785">
    <property type="entry name" value="Winged helix' DNA-binding domain"/>
    <property type="match status" value="1"/>
</dbReference>
<dbReference type="SUPFAM" id="SSF53850">
    <property type="entry name" value="Periplasmic binding protein-like II"/>
    <property type="match status" value="1"/>
</dbReference>
<dbReference type="Proteomes" id="UP001595617">
    <property type="component" value="Unassembled WGS sequence"/>
</dbReference>
<gene>
    <name evidence="6" type="ORF">ACFOOG_05280</name>
</gene>
<dbReference type="InterPro" id="IPR058163">
    <property type="entry name" value="LysR-type_TF_proteobact-type"/>
</dbReference>
<name>A0ABV7ZUK2_9GAMM</name>
<dbReference type="RefSeq" id="WP_380694180.1">
    <property type="nucleotide sequence ID" value="NZ_JBHRYR010000002.1"/>
</dbReference>
<evidence type="ECO:0000256" key="4">
    <source>
        <dbReference type="ARBA" id="ARBA00023163"/>
    </source>
</evidence>
<proteinExistence type="inferred from homology"/>
<evidence type="ECO:0000313" key="6">
    <source>
        <dbReference type="EMBL" id="MFC3852243.1"/>
    </source>
</evidence>
<dbReference type="PRINTS" id="PR00039">
    <property type="entry name" value="HTHLYSR"/>
</dbReference>
<dbReference type="Gene3D" id="3.40.190.290">
    <property type="match status" value="1"/>
</dbReference>
<keyword evidence="3" id="KW-0238">DNA-binding</keyword>
<dbReference type="PANTHER" id="PTHR30537">
    <property type="entry name" value="HTH-TYPE TRANSCRIPTIONAL REGULATOR"/>
    <property type="match status" value="1"/>
</dbReference>
<evidence type="ECO:0000313" key="7">
    <source>
        <dbReference type="Proteomes" id="UP001595617"/>
    </source>
</evidence>
<keyword evidence="7" id="KW-1185">Reference proteome</keyword>
<dbReference type="InterPro" id="IPR036388">
    <property type="entry name" value="WH-like_DNA-bd_sf"/>
</dbReference>
<organism evidence="6 7">
    <name type="scientific">Saccharospirillum mangrovi</name>
    <dbReference type="NCBI Taxonomy" id="2161747"/>
    <lineage>
        <taxon>Bacteria</taxon>
        <taxon>Pseudomonadati</taxon>
        <taxon>Pseudomonadota</taxon>
        <taxon>Gammaproteobacteria</taxon>
        <taxon>Oceanospirillales</taxon>
        <taxon>Saccharospirillaceae</taxon>
        <taxon>Saccharospirillum</taxon>
    </lineage>
</organism>
<dbReference type="InterPro" id="IPR005119">
    <property type="entry name" value="LysR_subst-bd"/>
</dbReference>
<dbReference type="EMBL" id="JBHRYR010000002">
    <property type="protein sequence ID" value="MFC3852243.1"/>
    <property type="molecule type" value="Genomic_DNA"/>
</dbReference>
<dbReference type="Pfam" id="PF03466">
    <property type="entry name" value="LysR_substrate"/>
    <property type="match status" value="1"/>
</dbReference>
<dbReference type="Gene3D" id="1.10.10.10">
    <property type="entry name" value="Winged helix-like DNA-binding domain superfamily/Winged helix DNA-binding domain"/>
    <property type="match status" value="1"/>
</dbReference>
<sequence length="293" mass="33153">MNTDWQAWNRFLTIAESGSLQRAAEILGCSQPTLSRQLLSLEKKLGRNLFDRSTQGLRLTDFGKSLLDEGRNMAASANRLDRLAHGQAVSLTGSVRLSVNELIAQYYLPSLLPKFMNDFPELQVQVVVSNKATSLDKRDADVAVRMFRPHQQDIIMRHLIDIELGIYASKSYLEVSGKPATLDDLKDHRILGFDRDKQLEEGSSALNWPIKNEELYFRTDNMPLIVETAVNGGGIVFTHSVIAKKRNLVRIDCGISIPPIPVYLVCHRDVQYNQKIRVLMDFLIENLPDFISQ</sequence>
<protein>
    <submittedName>
        <fullName evidence="6">LysR family transcriptional regulator</fullName>
    </submittedName>
</protein>
<comment type="caution">
    <text evidence="6">The sequence shown here is derived from an EMBL/GenBank/DDBJ whole genome shotgun (WGS) entry which is preliminary data.</text>
</comment>
<keyword evidence="4" id="KW-0804">Transcription</keyword>
<feature type="domain" description="HTH lysR-type" evidence="5">
    <location>
        <begin position="3"/>
        <end position="60"/>
    </location>
</feature>
<evidence type="ECO:0000256" key="1">
    <source>
        <dbReference type="ARBA" id="ARBA00009437"/>
    </source>
</evidence>
<evidence type="ECO:0000259" key="5">
    <source>
        <dbReference type="PROSITE" id="PS50931"/>
    </source>
</evidence>
<accession>A0ABV7ZUK2</accession>
<evidence type="ECO:0000256" key="3">
    <source>
        <dbReference type="ARBA" id="ARBA00023125"/>
    </source>
</evidence>
<dbReference type="InterPro" id="IPR000847">
    <property type="entry name" value="LysR_HTH_N"/>
</dbReference>
<dbReference type="InterPro" id="IPR036390">
    <property type="entry name" value="WH_DNA-bd_sf"/>
</dbReference>
<dbReference type="Pfam" id="PF00126">
    <property type="entry name" value="HTH_1"/>
    <property type="match status" value="1"/>
</dbReference>
<comment type="similarity">
    <text evidence="1">Belongs to the LysR transcriptional regulatory family.</text>
</comment>
<dbReference type="PANTHER" id="PTHR30537:SF3">
    <property type="entry name" value="TRANSCRIPTIONAL REGULATORY PROTEIN"/>
    <property type="match status" value="1"/>
</dbReference>
<reference evidence="7" key="1">
    <citation type="journal article" date="2019" name="Int. J. Syst. Evol. Microbiol.">
        <title>The Global Catalogue of Microorganisms (GCM) 10K type strain sequencing project: providing services to taxonomists for standard genome sequencing and annotation.</title>
        <authorList>
            <consortium name="The Broad Institute Genomics Platform"/>
            <consortium name="The Broad Institute Genome Sequencing Center for Infectious Disease"/>
            <person name="Wu L."/>
            <person name="Ma J."/>
        </authorList>
    </citation>
    <scope>NUCLEOTIDE SEQUENCE [LARGE SCALE GENOMIC DNA]</scope>
    <source>
        <strain evidence="7">IBRC 10765</strain>
    </source>
</reference>